<evidence type="ECO:0000259" key="1">
    <source>
        <dbReference type="Pfam" id="PF13556"/>
    </source>
</evidence>
<dbReference type="PANTHER" id="PTHR33744">
    <property type="entry name" value="CARBOHYDRATE DIACID REGULATOR"/>
    <property type="match status" value="1"/>
</dbReference>
<dbReference type="Gene3D" id="1.10.10.2840">
    <property type="entry name" value="PucR C-terminal helix-turn-helix domain"/>
    <property type="match status" value="1"/>
</dbReference>
<dbReference type="InterPro" id="IPR025736">
    <property type="entry name" value="PucR_C-HTH_dom"/>
</dbReference>
<dbReference type="Pfam" id="PF13556">
    <property type="entry name" value="HTH_30"/>
    <property type="match status" value="1"/>
</dbReference>
<comment type="caution">
    <text evidence="3">The sequence shown here is derived from an EMBL/GenBank/DDBJ whole genome shotgun (WGS) entry which is preliminary data.</text>
</comment>
<reference evidence="3 4" key="1">
    <citation type="journal article" date="2019" name="Int. J. Syst. Evol. Microbiol.">
        <title>The Global Catalogue of Microorganisms (GCM) 10K type strain sequencing project: providing services to taxonomists for standard genome sequencing and annotation.</title>
        <authorList>
            <consortium name="The Broad Institute Genomics Platform"/>
            <consortium name="The Broad Institute Genome Sequencing Center for Infectious Disease"/>
            <person name="Wu L."/>
            <person name="Ma J."/>
        </authorList>
    </citation>
    <scope>NUCLEOTIDE SEQUENCE [LARGE SCALE GENOMIC DNA]</scope>
    <source>
        <strain evidence="3 4">JCM 14902</strain>
    </source>
</reference>
<feature type="domain" description="PucR C-terminal helix-turn-helix" evidence="1">
    <location>
        <begin position="346"/>
        <end position="402"/>
    </location>
</feature>
<feature type="domain" description="RsbT co-antagonist protein RsbRD N-terminal" evidence="2">
    <location>
        <begin position="18"/>
        <end position="152"/>
    </location>
</feature>
<evidence type="ECO:0000259" key="2">
    <source>
        <dbReference type="Pfam" id="PF14361"/>
    </source>
</evidence>
<proteinExistence type="predicted"/>
<dbReference type="InterPro" id="IPR025751">
    <property type="entry name" value="RsbRD_N_dom"/>
</dbReference>
<name>A0ABN2T2E4_9MICO</name>
<organism evidence="3 4">
    <name type="scientific">Microbacterium pumilum</name>
    <dbReference type="NCBI Taxonomy" id="344165"/>
    <lineage>
        <taxon>Bacteria</taxon>
        <taxon>Bacillati</taxon>
        <taxon>Actinomycetota</taxon>
        <taxon>Actinomycetes</taxon>
        <taxon>Micrococcales</taxon>
        <taxon>Microbacteriaceae</taxon>
        <taxon>Microbacterium</taxon>
    </lineage>
</organism>
<dbReference type="RefSeq" id="WP_344065813.1">
    <property type="nucleotide sequence ID" value="NZ_BAAAOH010000001.1"/>
</dbReference>
<evidence type="ECO:0000313" key="4">
    <source>
        <dbReference type="Proteomes" id="UP001500326"/>
    </source>
</evidence>
<protein>
    <submittedName>
        <fullName evidence="3">Helix-turn-helix domain-containing protein</fullName>
    </submittedName>
</protein>
<dbReference type="InterPro" id="IPR051448">
    <property type="entry name" value="CdaR-like_regulators"/>
</dbReference>
<dbReference type="InterPro" id="IPR042070">
    <property type="entry name" value="PucR_C-HTH_sf"/>
</dbReference>
<dbReference type="Proteomes" id="UP001500326">
    <property type="component" value="Unassembled WGS sequence"/>
</dbReference>
<gene>
    <name evidence="3" type="ORF">GCM10009777_36990</name>
</gene>
<dbReference type="EMBL" id="BAAAOH010000001">
    <property type="protein sequence ID" value="GAA1996628.1"/>
    <property type="molecule type" value="Genomic_DNA"/>
</dbReference>
<keyword evidence="4" id="KW-1185">Reference proteome</keyword>
<evidence type="ECO:0000313" key="3">
    <source>
        <dbReference type="EMBL" id="GAA1996628.1"/>
    </source>
</evidence>
<dbReference type="Pfam" id="PF14361">
    <property type="entry name" value="RsbRD_N"/>
    <property type="match status" value="1"/>
</dbReference>
<dbReference type="PANTHER" id="PTHR33744:SF1">
    <property type="entry name" value="DNA-BINDING TRANSCRIPTIONAL ACTIVATOR ADER"/>
    <property type="match status" value="1"/>
</dbReference>
<accession>A0ABN2T2E4</accession>
<sequence>MTSPNRREPELWTIGGRAADEWLAEHRRDLVMASLRQLKPERDQAAELRWIVDYNIGLYIQMLGTPDLTLNEEAAGDLVASAARRASEGAPIEEVMRNYVDVAAVIWRTIVNRLAPDEATRSIEITAGVFRYLREVSTLVLRGFHHEAARVTIGERDAKYAVYSALLNGTEPETVANRAGIPLATRYLILSLHLEQPTDPEPAPPGRAAQLDQHRRSNTVNRVLDEFTTGDNLALIRDPGGTALVPLPVIAPSDEVESVRLLITELEGALAAPVYAACAIATCNDVPAAAVLTEEVLELVKSTGQAAGAWFLDDIPVLYQLTRPGPARDLLSRRLQPLDDHPDWERTLRTYVTTGFDRRGTARALHVHPNTVDYRLSRVAEECALDASDPSARPAAFAALAIRDVEANKAHPR</sequence>